<gene>
    <name evidence="2" type="ORF">EV421DRAFT_2025076</name>
</gene>
<evidence type="ECO:0000256" key="1">
    <source>
        <dbReference type="SAM" id="MobiDB-lite"/>
    </source>
</evidence>
<dbReference type="Proteomes" id="UP001175226">
    <property type="component" value="Unassembled WGS sequence"/>
</dbReference>
<proteinExistence type="predicted"/>
<feature type="compositionally biased region" description="Basic and acidic residues" evidence="1">
    <location>
        <begin position="92"/>
        <end position="105"/>
    </location>
</feature>
<name>A0AA39IU33_9AGAR</name>
<accession>A0AA39IU33</accession>
<dbReference type="AlphaFoldDB" id="A0AA39IU33"/>
<keyword evidence="3" id="KW-1185">Reference proteome</keyword>
<organism evidence="2 3">
    <name type="scientific">Armillaria borealis</name>
    <dbReference type="NCBI Taxonomy" id="47425"/>
    <lineage>
        <taxon>Eukaryota</taxon>
        <taxon>Fungi</taxon>
        <taxon>Dikarya</taxon>
        <taxon>Basidiomycota</taxon>
        <taxon>Agaricomycotina</taxon>
        <taxon>Agaricomycetes</taxon>
        <taxon>Agaricomycetidae</taxon>
        <taxon>Agaricales</taxon>
        <taxon>Marasmiineae</taxon>
        <taxon>Physalacriaceae</taxon>
        <taxon>Armillaria</taxon>
    </lineage>
</organism>
<comment type="caution">
    <text evidence="2">The sequence shown here is derived from an EMBL/GenBank/DDBJ whole genome shotgun (WGS) entry which is preliminary data.</text>
</comment>
<protein>
    <submittedName>
        <fullName evidence="2">Uncharacterized protein</fullName>
    </submittedName>
</protein>
<evidence type="ECO:0000313" key="2">
    <source>
        <dbReference type="EMBL" id="KAK0430521.1"/>
    </source>
</evidence>
<evidence type="ECO:0000313" key="3">
    <source>
        <dbReference type="Proteomes" id="UP001175226"/>
    </source>
</evidence>
<feature type="region of interest" description="Disordered" evidence="1">
    <location>
        <begin position="92"/>
        <end position="123"/>
    </location>
</feature>
<dbReference type="EMBL" id="JAUEPT010000146">
    <property type="protein sequence ID" value="KAK0430521.1"/>
    <property type="molecule type" value="Genomic_DNA"/>
</dbReference>
<reference evidence="2" key="1">
    <citation type="submission" date="2023-06" db="EMBL/GenBank/DDBJ databases">
        <authorList>
            <consortium name="Lawrence Berkeley National Laboratory"/>
            <person name="Ahrendt S."/>
            <person name="Sahu N."/>
            <person name="Indic B."/>
            <person name="Wong-Bajracharya J."/>
            <person name="Merenyi Z."/>
            <person name="Ke H.-M."/>
            <person name="Monk M."/>
            <person name="Kocsube S."/>
            <person name="Drula E."/>
            <person name="Lipzen A."/>
            <person name="Balint B."/>
            <person name="Henrissat B."/>
            <person name="Andreopoulos B."/>
            <person name="Martin F.M."/>
            <person name="Harder C.B."/>
            <person name="Rigling D."/>
            <person name="Ford K.L."/>
            <person name="Foster G.D."/>
            <person name="Pangilinan J."/>
            <person name="Papanicolaou A."/>
            <person name="Barry K."/>
            <person name="LaButti K."/>
            <person name="Viragh M."/>
            <person name="Koriabine M."/>
            <person name="Yan M."/>
            <person name="Riley R."/>
            <person name="Champramary S."/>
            <person name="Plett K.L."/>
            <person name="Tsai I.J."/>
            <person name="Slot J."/>
            <person name="Sipos G."/>
            <person name="Plett J."/>
            <person name="Nagy L.G."/>
            <person name="Grigoriev I.V."/>
        </authorList>
    </citation>
    <scope>NUCLEOTIDE SEQUENCE</scope>
    <source>
        <strain evidence="2">FPL87.14</strain>
    </source>
</reference>
<sequence length="333" mass="38076">MVTWIVPFTKTEDEWISKRAAFIHSNGLRARRDGVGVGVGQRVVGTAARKLGRDYTKKAEFQGKKSERHWQLVIDSALSWWYEGVPHRWIDKSKDDSEESKEQPQHRAGTKRQDTPSVLLGDDHGGSDCRWQNMDYEHALQSEDRLLRLPHTSDFLANWHFNLITLTVTSNIEVASLVMDGFRLGVKTLDGDGTQERYKALPTVFDFATASVRSIGPNGPKTTYSKVDDRVSIVRDDKPMTGFGFVNTLFDILAAHSWTHAFFTIKLELTIHFAHGIFSYRNLYPCVHCYFSYCCRMVQEDCIEGCQFGFTEQILGKYKSMSQPRANLEYYHG</sequence>